<gene>
    <name evidence="1" type="ORF">ERS007739_05522</name>
</gene>
<dbReference type="Proteomes" id="UP000039021">
    <property type="component" value="Unassembled WGS sequence"/>
</dbReference>
<organism evidence="1 2">
    <name type="scientific">Mycobacterium tuberculosis</name>
    <dbReference type="NCBI Taxonomy" id="1773"/>
    <lineage>
        <taxon>Bacteria</taxon>
        <taxon>Bacillati</taxon>
        <taxon>Actinomycetota</taxon>
        <taxon>Actinomycetes</taxon>
        <taxon>Mycobacteriales</taxon>
        <taxon>Mycobacteriaceae</taxon>
        <taxon>Mycobacterium</taxon>
        <taxon>Mycobacterium tuberculosis complex</taxon>
    </lineage>
</organism>
<accession>A0A916LHR2</accession>
<name>A0A916LHR2_MYCTX</name>
<comment type="caution">
    <text evidence="1">The sequence shown here is derived from an EMBL/GenBank/DDBJ whole genome shotgun (WGS) entry which is preliminary data.</text>
</comment>
<proteinExistence type="predicted"/>
<protein>
    <submittedName>
        <fullName evidence="1">Uncharacterized protein</fullName>
    </submittedName>
</protein>
<evidence type="ECO:0000313" key="1">
    <source>
        <dbReference type="EMBL" id="CPC01674.1"/>
    </source>
</evidence>
<evidence type="ECO:0000313" key="2">
    <source>
        <dbReference type="Proteomes" id="UP000039021"/>
    </source>
</evidence>
<reference evidence="2" key="1">
    <citation type="submission" date="2015-03" db="EMBL/GenBank/DDBJ databases">
        <authorList>
            <consortium name="Pathogen Informatics"/>
        </authorList>
    </citation>
    <scope>NUCLEOTIDE SEQUENCE [LARGE SCALE GENOMIC DNA]</scope>
    <source>
        <strain evidence="2">N09902308</strain>
    </source>
</reference>
<dbReference type="AlphaFoldDB" id="A0A916LHR2"/>
<dbReference type="EMBL" id="CSBK01004577">
    <property type="protein sequence ID" value="CPC01674.1"/>
    <property type="molecule type" value="Genomic_DNA"/>
</dbReference>
<sequence length="37" mass="4378">MTIGLGCHHKHRVVQHPHQLVERLIDHITIMNPRNVF</sequence>